<dbReference type="EMBL" id="JAAALK010000082">
    <property type="protein sequence ID" value="KAG8084304.1"/>
    <property type="molecule type" value="Genomic_DNA"/>
</dbReference>
<feature type="chain" id="PRO_5035161164" evidence="2">
    <location>
        <begin position="20"/>
        <end position="152"/>
    </location>
</feature>
<feature type="region of interest" description="Disordered" evidence="1">
    <location>
        <begin position="80"/>
        <end position="152"/>
    </location>
</feature>
<evidence type="ECO:0000256" key="2">
    <source>
        <dbReference type="SAM" id="SignalP"/>
    </source>
</evidence>
<evidence type="ECO:0000313" key="4">
    <source>
        <dbReference type="Proteomes" id="UP000729402"/>
    </source>
</evidence>
<reference evidence="3" key="1">
    <citation type="journal article" date="2021" name="bioRxiv">
        <title>Whole Genome Assembly and Annotation of Northern Wild Rice, Zizania palustris L., Supports a Whole Genome Duplication in the Zizania Genus.</title>
        <authorList>
            <person name="Haas M."/>
            <person name="Kono T."/>
            <person name="Macchietto M."/>
            <person name="Millas R."/>
            <person name="McGilp L."/>
            <person name="Shao M."/>
            <person name="Duquette J."/>
            <person name="Hirsch C.N."/>
            <person name="Kimball J."/>
        </authorList>
    </citation>
    <scope>NUCLEOTIDE SEQUENCE</scope>
    <source>
        <tissue evidence="3">Fresh leaf tissue</tissue>
    </source>
</reference>
<dbReference type="Proteomes" id="UP000729402">
    <property type="component" value="Unassembled WGS sequence"/>
</dbReference>
<dbReference type="AlphaFoldDB" id="A0A8J5W7Z3"/>
<proteinExistence type="predicted"/>
<gene>
    <name evidence="3" type="ORF">GUJ93_ZPchr0010g10285</name>
</gene>
<reference evidence="3" key="2">
    <citation type="submission" date="2021-02" db="EMBL/GenBank/DDBJ databases">
        <authorList>
            <person name="Kimball J.A."/>
            <person name="Haas M.W."/>
            <person name="Macchietto M."/>
            <person name="Kono T."/>
            <person name="Duquette J."/>
            <person name="Shao M."/>
        </authorList>
    </citation>
    <scope>NUCLEOTIDE SEQUENCE</scope>
    <source>
        <tissue evidence="3">Fresh leaf tissue</tissue>
    </source>
</reference>
<comment type="caution">
    <text evidence="3">The sequence shown here is derived from an EMBL/GenBank/DDBJ whole genome shotgun (WGS) entry which is preliminary data.</text>
</comment>
<keyword evidence="2" id="KW-0732">Signal</keyword>
<feature type="compositionally biased region" description="Pro residues" evidence="1">
    <location>
        <begin position="81"/>
        <end position="96"/>
    </location>
</feature>
<protein>
    <submittedName>
        <fullName evidence="3">Uncharacterized protein</fullName>
    </submittedName>
</protein>
<accession>A0A8J5W7Z3</accession>
<sequence length="152" mass="16641">MAVAWSDPRHLCLRLPVLACLLRLPVPPPPPYPHAGRPRRHSSVSASPHRHACSTFISPRWLTTSRCLCLPALAAHASRWPPAPPRLRLPAPPPSVPHHQSSTARSPPPPRGSHLRKGLTGMGLRPSPIDFFRGMRRHEGPDSTDLGEGHEA</sequence>
<keyword evidence="4" id="KW-1185">Reference proteome</keyword>
<evidence type="ECO:0000256" key="1">
    <source>
        <dbReference type="SAM" id="MobiDB-lite"/>
    </source>
</evidence>
<organism evidence="3 4">
    <name type="scientific">Zizania palustris</name>
    <name type="common">Northern wild rice</name>
    <dbReference type="NCBI Taxonomy" id="103762"/>
    <lineage>
        <taxon>Eukaryota</taxon>
        <taxon>Viridiplantae</taxon>
        <taxon>Streptophyta</taxon>
        <taxon>Embryophyta</taxon>
        <taxon>Tracheophyta</taxon>
        <taxon>Spermatophyta</taxon>
        <taxon>Magnoliopsida</taxon>
        <taxon>Liliopsida</taxon>
        <taxon>Poales</taxon>
        <taxon>Poaceae</taxon>
        <taxon>BOP clade</taxon>
        <taxon>Oryzoideae</taxon>
        <taxon>Oryzeae</taxon>
        <taxon>Zizaniinae</taxon>
        <taxon>Zizania</taxon>
    </lineage>
</organism>
<evidence type="ECO:0000313" key="3">
    <source>
        <dbReference type="EMBL" id="KAG8084304.1"/>
    </source>
</evidence>
<feature type="compositionally biased region" description="Basic and acidic residues" evidence="1">
    <location>
        <begin position="137"/>
        <end position="152"/>
    </location>
</feature>
<name>A0A8J5W7Z3_ZIZPA</name>
<feature type="signal peptide" evidence="2">
    <location>
        <begin position="1"/>
        <end position="19"/>
    </location>
</feature>